<organism evidence="1 2">
    <name type="scientific">Roseobacter phage CRP-361</name>
    <dbReference type="NCBI Taxonomy" id="3072848"/>
    <lineage>
        <taxon>Viruses</taxon>
        <taxon>Duplodnaviria</taxon>
        <taxon>Heunggongvirae</taxon>
        <taxon>Uroviricota</taxon>
        <taxon>Caudoviricetes</taxon>
        <taxon>Autographivirales</taxon>
        <taxon>Autographivirales incertae sedis</taxon>
        <taxon>Dynamenevirus</taxon>
        <taxon>Dynamenevirus CRP361</taxon>
    </lineage>
</organism>
<dbReference type="Pfam" id="PF17212">
    <property type="entry name" value="Tube"/>
    <property type="match status" value="1"/>
</dbReference>
<sequence>MTKPTSMTELEAVNVLLTTIGESPVNTLTGNQVTDVTIASQVLNEVSREVQAQGWHFNTEDRVVLSRDNFNHIAVPADTARIDTDYFNVVVRSGKLFNLADRTFEFSANVEATIVYYQDFLDLPDVAKKYITTRAARIFADRMINSETIHQMVMRDEQKALIDLREFEGDTADFNMMDSYSVARVLNRGHNRRIL</sequence>
<protein>
    <submittedName>
        <fullName evidence="1">Tail tubular protein A</fullName>
    </submittedName>
</protein>
<evidence type="ECO:0000313" key="2">
    <source>
        <dbReference type="Proteomes" id="UP001304635"/>
    </source>
</evidence>
<evidence type="ECO:0000313" key="1">
    <source>
        <dbReference type="EMBL" id="WMM95651.1"/>
    </source>
</evidence>
<dbReference type="InterPro" id="IPR033767">
    <property type="entry name" value="Tail_Gp11"/>
</dbReference>
<gene>
    <name evidence="1" type="ORF">CRP361_gp33</name>
</gene>
<dbReference type="EMBL" id="OR420750">
    <property type="protein sequence ID" value="WMM95651.1"/>
    <property type="molecule type" value="Genomic_DNA"/>
</dbReference>
<reference evidence="1 2" key="1">
    <citation type="submission" date="2023-08" db="EMBL/GenBank/DDBJ databases">
        <authorList>
            <person name="Du S."/>
            <person name="Wu Z."/>
            <person name="Wu Y."/>
            <person name="Yang M."/>
            <person name="Shao J."/>
            <person name="Liu H."/>
            <person name="Zhao Y."/>
            <person name="Zhang Z."/>
        </authorList>
    </citation>
    <scope>NUCLEOTIDE SEQUENCE [LARGE SCALE GENOMIC DNA]</scope>
</reference>
<proteinExistence type="predicted"/>
<accession>A0AAX3ZX23</accession>
<dbReference type="Proteomes" id="UP001304635">
    <property type="component" value="Segment"/>
</dbReference>
<name>A0AAX3ZX23_9CAUD</name>
<keyword evidence="2" id="KW-1185">Reference proteome</keyword>